<organism evidence="2 3">
    <name type="scientific">Tessaracoccus oleiagri</name>
    <dbReference type="NCBI Taxonomy" id="686624"/>
    <lineage>
        <taxon>Bacteria</taxon>
        <taxon>Bacillati</taxon>
        <taxon>Actinomycetota</taxon>
        <taxon>Actinomycetes</taxon>
        <taxon>Propionibacteriales</taxon>
        <taxon>Propionibacteriaceae</taxon>
        <taxon>Tessaracoccus</taxon>
    </lineage>
</organism>
<protein>
    <submittedName>
        <fullName evidence="2">Fructose-1,6-bisphosphatase</fullName>
    </submittedName>
</protein>
<feature type="binding site" evidence="1">
    <location>
        <position position="89"/>
    </location>
    <ligand>
        <name>Mg(2+)</name>
        <dbReference type="ChEBI" id="CHEBI:18420"/>
        <label>1</label>
        <note>catalytic</note>
    </ligand>
</feature>
<dbReference type="PANTHER" id="PTHR20854:SF4">
    <property type="entry name" value="INOSITOL-1-MONOPHOSPHATASE-RELATED"/>
    <property type="match status" value="1"/>
</dbReference>
<dbReference type="AlphaFoldDB" id="A0A1G9LRV8"/>
<name>A0A1G9LRV8_9ACTN</name>
<dbReference type="Proteomes" id="UP000199475">
    <property type="component" value="Unassembled WGS sequence"/>
</dbReference>
<feature type="binding site" evidence="1">
    <location>
        <position position="91"/>
    </location>
    <ligand>
        <name>Mg(2+)</name>
        <dbReference type="ChEBI" id="CHEBI:18420"/>
        <label>1</label>
        <note>catalytic</note>
    </ligand>
</feature>
<gene>
    <name evidence="2" type="ORF">SAMN04488242_2288</name>
</gene>
<dbReference type="STRING" id="686624.SAMN04488242_2288"/>
<feature type="binding site" evidence="1">
    <location>
        <position position="66"/>
    </location>
    <ligand>
        <name>Mg(2+)</name>
        <dbReference type="ChEBI" id="CHEBI:18420"/>
        <label>1</label>
        <note>catalytic</note>
    </ligand>
</feature>
<dbReference type="PANTHER" id="PTHR20854">
    <property type="entry name" value="INOSITOL MONOPHOSPHATASE"/>
    <property type="match status" value="1"/>
</dbReference>
<dbReference type="GO" id="GO:0008934">
    <property type="term" value="F:inositol monophosphate 1-phosphatase activity"/>
    <property type="evidence" value="ECO:0007669"/>
    <property type="project" value="TreeGrafter"/>
</dbReference>
<dbReference type="InterPro" id="IPR000760">
    <property type="entry name" value="Inositol_monophosphatase-like"/>
</dbReference>
<evidence type="ECO:0000313" key="3">
    <source>
        <dbReference type="Proteomes" id="UP000199475"/>
    </source>
</evidence>
<feature type="binding site" evidence="1">
    <location>
        <position position="92"/>
    </location>
    <ligand>
        <name>Mg(2+)</name>
        <dbReference type="ChEBI" id="CHEBI:18420"/>
        <label>1</label>
        <note>catalytic</note>
    </ligand>
</feature>
<dbReference type="Gene3D" id="3.30.540.10">
    <property type="entry name" value="Fructose-1,6-Bisphosphatase, subunit A, domain 1"/>
    <property type="match status" value="1"/>
</dbReference>
<proteinExistence type="predicted"/>
<dbReference type="GO" id="GO:0046872">
    <property type="term" value="F:metal ion binding"/>
    <property type="evidence" value="ECO:0007669"/>
    <property type="project" value="UniProtKB-KW"/>
</dbReference>
<keyword evidence="3" id="KW-1185">Reference proteome</keyword>
<reference evidence="2 3" key="1">
    <citation type="submission" date="2016-10" db="EMBL/GenBank/DDBJ databases">
        <authorList>
            <person name="de Groot N.N."/>
        </authorList>
    </citation>
    <scope>NUCLEOTIDE SEQUENCE [LARGE SCALE GENOMIC DNA]</scope>
    <source>
        <strain evidence="2 3">CGMCC 1.9159</strain>
    </source>
</reference>
<evidence type="ECO:0000256" key="1">
    <source>
        <dbReference type="PIRSR" id="PIRSR600760-2"/>
    </source>
</evidence>
<sequence>MDTPGIAELLKETADAVVNPRFRELAGGDVEEKRPGDLVTVADRESEEYLTNLLLGVYPDALVVGEEGVFLGSSVLDSLGDAEHAFVIDPIDGTRNFVEGKKEHGVMLAELRRGETTRGWIWQPQVERLYTVEKGAGDVLLNGESLDRRRRHDLPQGASSQRRRLGFTAGGSLNPVVRSFGAACFDYPAVVSGELDFMYFANAHPWDHLAGSLMLAETGGVARMLDGEDYTVRSRGRGLMIARTPEIWERATAEWVF</sequence>
<dbReference type="RefSeq" id="WP_093252261.1">
    <property type="nucleotide sequence ID" value="NZ_FNGP01000004.1"/>
</dbReference>
<comment type="cofactor">
    <cofactor evidence="1">
        <name>Mg(2+)</name>
        <dbReference type="ChEBI" id="CHEBI:18420"/>
    </cofactor>
</comment>
<dbReference type="CDD" id="cd01637">
    <property type="entry name" value="IMPase_like"/>
    <property type="match status" value="1"/>
</dbReference>
<feature type="binding site" evidence="1">
    <location>
        <position position="207"/>
    </location>
    <ligand>
        <name>Mg(2+)</name>
        <dbReference type="ChEBI" id="CHEBI:18420"/>
        <label>1</label>
        <note>catalytic</note>
    </ligand>
</feature>
<dbReference type="SUPFAM" id="SSF56655">
    <property type="entry name" value="Carbohydrate phosphatase"/>
    <property type="match status" value="1"/>
</dbReference>
<evidence type="ECO:0000313" key="2">
    <source>
        <dbReference type="EMBL" id="SDL64678.1"/>
    </source>
</evidence>
<accession>A0A1G9LRV8</accession>
<dbReference type="GO" id="GO:0007165">
    <property type="term" value="P:signal transduction"/>
    <property type="evidence" value="ECO:0007669"/>
    <property type="project" value="TreeGrafter"/>
</dbReference>
<dbReference type="GO" id="GO:0006020">
    <property type="term" value="P:inositol metabolic process"/>
    <property type="evidence" value="ECO:0007669"/>
    <property type="project" value="TreeGrafter"/>
</dbReference>
<dbReference type="Pfam" id="PF00459">
    <property type="entry name" value="Inositol_P"/>
    <property type="match status" value="1"/>
</dbReference>
<keyword evidence="1" id="KW-0479">Metal-binding</keyword>
<dbReference type="OrthoDB" id="9772456at2"/>
<dbReference type="PRINTS" id="PR00377">
    <property type="entry name" value="IMPHPHTASES"/>
</dbReference>
<dbReference type="EMBL" id="FNGP01000004">
    <property type="protein sequence ID" value="SDL64678.1"/>
    <property type="molecule type" value="Genomic_DNA"/>
</dbReference>
<keyword evidence="1" id="KW-0460">Magnesium</keyword>
<dbReference type="Gene3D" id="3.40.190.80">
    <property type="match status" value="1"/>
</dbReference>